<dbReference type="PANTHER" id="PTHR33678:SF1">
    <property type="entry name" value="BLL1576 PROTEIN"/>
    <property type="match status" value="1"/>
</dbReference>
<dbReference type="EMBL" id="VWPK01000094">
    <property type="protein sequence ID" value="KAA5608261.1"/>
    <property type="molecule type" value="Genomic_DNA"/>
</dbReference>
<feature type="domain" description="Transposase IS66 zinc-finger binding" evidence="2">
    <location>
        <begin position="38"/>
        <end position="83"/>
    </location>
</feature>
<evidence type="ECO:0000313" key="3">
    <source>
        <dbReference type="EMBL" id="KAA5608261.1"/>
    </source>
</evidence>
<sequence>MPVIGDGLAHADERPRRQPVRTPLPPGLPRQTVVHEPPCTCPGCGGTTFSRIGDDEREVLEYVPANFKVIKHVRPKLSCRACETVMRGERGAGCRTRRDHRGRRSDRGCT</sequence>
<dbReference type="AlphaFoldDB" id="A0A5M6IJ47"/>
<evidence type="ECO:0000256" key="1">
    <source>
        <dbReference type="SAM" id="MobiDB-lite"/>
    </source>
</evidence>
<name>A0A5M6IJ47_9PROT</name>
<dbReference type="OrthoDB" id="9800877at2"/>
<feature type="region of interest" description="Disordered" evidence="1">
    <location>
        <begin position="90"/>
        <end position="110"/>
    </location>
</feature>
<evidence type="ECO:0000259" key="2">
    <source>
        <dbReference type="Pfam" id="PF13005"/>
    </source>
</evidence>
<evidence type="ECO:0000313" key="4">
    <source>
        <dbReference type="Proteomes" id="UP000325255"/>
    </source>
</evidence>
<feature type="compositionally biased region" description="Basic residues" evidence="1">
    <location>
        <begin position="95"/>
        <end position="104"/>
    </location>
</feature>
<comment type="caution">
    <text evidence="3">The sequence shown here is derived from an EMBL/GenBank/DDBJ whole genome shotgun (WGS) entry which is preliminary data.</text>
</comment>
<gene>
    <name evidence="3" type="ORF">F1189_29955</name>
</gene>
<organism evidence="3 4">
    <name type="scientific">Rhodovastum atsumiense</name>
    <dbReference type="NCBI Taxonomy" id="504468"/>
    <lineage>
        <taxon>Bacteria</taxon>
        <taxon>Pseudomonadati</taxon>
        <taxon>Pseudomonadota</taxon>
        <taxon>Alphaproteobacteria</taxon>
        <taxon>Acetobacterales</taxon>
        <taxon>Acetobacteraceae</taxon>
        <taxon>Rhodovastum</taxon>
    </lineage>
</organism>
<reference evidence="3 4" key="1">
    <citation type="submission" date="2019-09" db="EMBL/GenBank/DDBJ databases">
        <title>Genome sequence of Rhodovastum atsumiense, a diverse member of the Acetobacteraceae family of non-sulfur purple photosynthetic bacteria.</title>
        <authorList>
            <person name="Meyer T."/>
            <person name="Kyndt J."/>
        </authorList>
    </citation>
    <scope>NUCLEOTIDE SEQUENCE [LARGE SCALE GENOMIC DNA]</scope>
    <source>
        <strain evidence="3 4">DSM 21279</strain>
    </source>
</reference>
<feature type="region of interest" description="Disordered" evidence="1">
    <location>
        <begin position="1"/>
        <end position="32"/>
    </location>
</feature>
<proteinExistence type="predicted"/>
<accession>A0A5M6IJ47</accession>
<dbReference type="Pfam" id="PF13005">
    <property type="entry name" value="zf-IS66"/>
    <property type="match status" value="1"/>
</dbReference>
<protein>
    <recommendedName>
        <fullName evidence="2">Transposase IS66 zinc-finger binding domain-containing protein</fullName>
    </recommendedName>
</protein>
<dbReference type="PANTHER" id="PTHR33678">
    <property type="entry name" value="BLL1576 PROTEIN"/>
    <property type="match status" value="1"/>
</dbReference>
<keyword evidence="4" id="KW-1185">Reference proteome</keyword>
<dbReference type="InterPro" id="IPR024474">
    <property type="entry name" value="Znf_dom_IS66"/>
</dbReference>
<dbReference type="InterPro" id="IPR052344">
    <property type="entry name" value="Transposase-related"/>
</dbReference>
<dbReference type="Proteomes" id="UP000325255">
    <property type="component" value="Unassembled WGS sequence"/>
</dbReference>